<organism evidence="1 2">
    <name type="scientific">Pedobacter punctiformis</name>
    <dbReference type="NCBI Taxonomy" id="3004097"/>
    <lineage>
        <taxon>Bacteria</taxon>
        <taxon>Pseudomonadati</taxon>
        <taxon>Bacteroidota</taxon>
        <taxon>Sphingobacteriia</taxon>
        <taxon>Sphingobacteriales</taxon>
        <taxon>Sphingobacteriaceae</taxon>
        <taxon>Pedobacter</taxon>
    </lineage>
</organism>
<sequence length="246" mass="29301">MKNTKFSINIMKSIKKISFDECCFTEAASQFFDFDKVIKENDHNVNRFASTCPLALEDKYKDDPFLFVEYFFSIDGLAGHKKYLRKWFKKALSKDRCVTNAKDFLFFCNQFTQLMNAGYLIADRQIKYLPQRRFNNNTETFGEWLIKFQNKSILENEYYVAQYDASSLDIISRNDPYAILKKELTFRKIQKLRYGMLEWLYAAFSKQYSIEDLNKNSVFDQYESMENILEAFYLIIVETKPLQILN</sequence>
<comment type="caution">
    <text evidence="1">The sequence shown here is derived from an EMBL/GenBank/DDBJ whole genome shotgun (WGS) entry which is preliminary data.</text>
</comment>
<dbReference type="EMBL" id="JAPWGM010000001">
    <property type="protein sequence ID" value="MCZ4242928.1"/>
    <property type="molecule type" value="Genomic_DNA"/>
</dbReference>
<accession>A0ABT4L717</accession>
<dbReference type="Proteomes" id="UP001144347">
    <property type="component" value="Unassembled WGS sequence"/>
</dbReference>
<keyword evidence="2" id="KW-1185">Reference proteome</keyword>
<evidence type="ECO:0000313" key="1">
    <source>
        <dbReference type="EMBL" id="MCZ4242928.1"/>
    </source>
</evidence>
<protein>
    <submittedName>
        <fullName evidence="1">Uncharacterized protein</fullName>
    </submittedName>
</protein>
<reference evidence="1" key="1">
    <citation type="submission" date="2022-12" db="EMBL/GenBank/DDBJ databases">
        <title>Genome sequence of HCMS5-2.</title>
        <authorList>
            <person name="Woo H."/>
        </authorList>
    </citation>
    <scope>NUCLEOTIDE SEQUENCE</scope>
    <source>
        <strain evidence="1">HCMS5-2</strain>
    </source>
</reference>
<gene>
    <name evidence="1" type="ORF">O0955_02845</name>
</gene>
<evidence type="ECO:0000313" key="2">
    <source>
        <dbReference type="Proteomes" id="UP001144347"/>
    </source>
</evidence>
<proteinExistence type="predicted"/>
<name>A0ABT4L717_9SPHI</name>